<dbReference type="InterPro" id="IPR049557">
    <property type="entry name" value="Transketolase_CS"/>
</dbReference>
<dbReference type="GO" id="GO:0009228">
    <property type="term" value="P:thiamine biosynthetic process"/>
    <property type="evidence" value="ECO:0007669"/>
    <property type="project" value="UniProtKB-UniRule"/>
</dbReference>
<comment type="catalytic activity">
    <reaction evidence="11">
        <text>D-glyceraldehyde 3-phosphate + pyruvate + H(+) = 1-deoxy-D-xylulose 5-phosphate + CO2</text>
        <dbReference type="Rhea" id="RHEA:12605"/>
        <dbReference type="ChEBI" id="CHEBI:15361"/>
        <dbReference type="ChEBI" id="CHEBI:15378"/>
        <dbReference type="ChEBI" id="CHEBI:16526"/>
        <dbReference type="ChEBI" id="CHEBI:57792"/>
        <dbReference type="ChEBI" id="CHEBI:59776"/>
        <dbReference type="EC" id="2.2.1.7"/>
    </reaction>
</comment>
<evidence type="ECO:0000259" key="12">
    <source>
        <dbReference type="SMART" id="SM00861"/>
    </source>
</evidence>
<name>A0A0S4N0S5_9BACT</name>
<dbReference type="PROSITE" id="PS00801">
    <property type="entry name" value="TRANSKETOLASE_1"/>
    <property type="match status" value="1"/>
</dbReference>
<feature type="domain" description="Transketolase-like pyrimidine-binding" evidence="12">
    <location>
        <begin position="328"/>
        <end position="493"/>
    </location>
</feature>
<feature type="binding site" evidence="11">
    <location>
        <begin position="125"/>
        <end position="127"/>
    </location>
    <ligand>
        <name>thiamine diphosphate</name>
        <dbReference type="ChEBI" id="CHEBI:58937"/>
    </ligand>
</feature>
<evidence type="ECO:0000256" key="10">
    <source>
        <dbReference type="ARBA" id="ARBA00055605"/>
    </source>
</evidence>
<comment type="function">
    <text evidence="10 11">Catalyzes the acyloin condensation reaction between C atoms 2 and 3 of pyruvate and glyceraldehyde 3-phosphate to yield 1-deoxy-D-xylulose-5-phosphate (DXP).</text>
</comment>
<dbReference type="NCBIfam" id="NF003933">
    <property type="entry name" value="PRK05444.2-2"/>
    <property type="match status" value="1"/>
</dbReference>
<evidence type="ECO:0000256" key="3">
    <source>
        <dbReference type="ARBA" id="ARBA00011738"/>
    </source>
</evidence>
<feature type="binding site" evidence="11">
    <location>
        <position position="185"/>
    </location>
    <ligand>
        <name>Mg(2+)</name>
        <dbReference type="ChEBI" id="CHEBI:18420"/>
    </ligand>
</feature>
<comment type="cofactor">
    <cofactor evidence="11">
        <name>Mg(2+)</name>
        <dbReference type="ChEBI" id="CHEBI:18420"/>
    </cofactor>
    <text evidence="11">Binds 1 Mg(2+) ion per subunit.</text>
</comment>
<dbReference type="Pfam" id="PF13292">
    <property type="entry name" value="DXP_synthase_N"/>
    <property type="match status" value="1"/>
</dbReference>
<reference evidence="13 14" key="1">
    <citation type="submission" date="2015-11" db="EMBL/GenBank/DDBJ databases">
        <authorList>
            <person name="Zhang Y."/>
            <person name="Guo Z."/>
        </authorList>
    </citation>
    <scope>NUCLEOTIDE SEQUENCE [LARGE SCALE GENOMIC DNA]</scope>
    <source>
        <strain evidence="13">JGI-4</strain>
    </source>
</reference>
<evidence type="ECO:0000256" key="4">
    <source>
        <dbReference type="ARBA" id="ARBA00022679"/>
    </source>
</evidence>
<evidence type="ECO:0000256" key="6">
    <source>
        <dbReference type="ARBA" id="ARBA00022842"/>
    </source>
</evidence>
<dbReference type="EC" id="2.2.1.7" evidence="11"/>
<dbReference type="SUPFAM" id="SSF52922">
    <property type="entry name" value="TK C-terminal domain-like"/>
    <property type="match status" value="1"/>
</dbReference>
<dbReference type="Gene3D" id="3.40.50.970">
    <property type="match status" value="2"/>
</dbReference>
<dbReference type="FunFam" id="3.40.50.920:FF:000002">
    <property type="entry name" value="1-deoxy-D-xylulose-5-phosphate synthase"/>
    <property type="match status" value="1"/>
</dbReference>
<dbReference type="SMART" id="SM00861">
    <property type="entry name" value="Transket_pyr"/>
    <property type="match status" value="1"/>
</dbReference>
<dbReference type="Pfam" id="PF02779">
    <property type="entry name" value="Transket_pyr"/>
    <property type="match status" value="1"/>
</dbReference>
<dbReference type="FunFam" id="3.40.50.970:FF:000005">
    <property type="entry name" value="1-deoxy-D-xylulose-5-phosphate synthase"/>
    <property type="match status" value="1"/>
</dbReference>
<dbReference type="InterPro" id="IPR005475">
    <property type="entry name" value="Transketolase-like_Pyr-bd"/>
</dbReference>
<dbReference type="InterPro" id="IPR009014">
    <property type="entry name" value="Transketo_C/PFOR_II"/>
</dbReference>
<feature type="binding site" evidence="11">
    <location>
        <begin position="157"/>
        <end position="158"/>
    </location>
    <ligand>
        <name>thiamine diphosphate</name>
        <dbReference type="ChEBI" id="CHEBI:58937"/>
    </ligand>
</feature>
<dbReference type="SUPFAM" id="SSF52518">
    <property type="entry name" value="Thiamin diphosphate-binding fold (THDP-binding)"/>
    <property type="match status" value="2"/>
</dbReference>
<dbReference type="Pfam" id="PF02780">
    <property type="entry name" value="Transketolase_C"/>
    <property type="match status" value="1"/>
</dbReference>
<gene>
    <name evidence="11" type="primary">dxs</name>
    <name evidence="13" type="ORF">JGI4_00832</name>
</gene>
<dbReference type="InterPro" id="IPR020826">
    <property type="entry name" value="Transketolase_BS"/>
</dbReference>
<dbReference type="GO" id="GO:0000287">
    <property type="term" value="F:magnesium ion binding"/>
    <property type="evidence" value="ECO:0007669"/>
    <property type="project" value="UniProtKB-UniRule"/>
</dbReference>
<dbReference type="Proteomes" id="UP000182011">
    <property type="component" value="Unassembled WGS sequence"/>
</dbReference>
<proteinExistence type="inferred from homology"/>
<dbReference type="CDD" id="cd07033">
    <property type="entry name" value="TPP_PYR_DXS_TK_like"/>
    <property type="match status" value="1"/>
</dbReference>
<dbReference type="STRING" id="1633631.GCA_001442925_00831"/>
<comment type="subunit">
    <text evidence="3 11">Homodimer.</text>
</comment>
<feature type="binding site" evidence="11">
    <location>
        <position position="84"/>
    </location>
    <ligand>
        <name>thiamine diphosphate</name>
        <dbReference type="ChEBI" id="CHEBI:58937"/>
    </ligand>
</feature>
<dbReference type="EMBL" id="FAOP01000004">
    <property type="protein sequence ID" value="CUU03750.1"/>
    <property type="molecule type" value="Genomic_DNA"/>
</dbReference>
<dbReference type="CDD" id="cd02007">
    <property type="entry name" value="TPP_DXS"/>
    <property type="match status" value="1"/>
</dbReference>
<keyword evidence="6 11" id="KW-0460">Magnesium</keyword>
<evidence type="ECO:0000256" key="1">
    <source>
        <dbReference type="ARBA" id="ARBA00004980"/>
    </source>
</evidence>
<dbReference type="Gene3D" id="3.40.50.920">
    <property type="match status" value="1"/>
</dbReference>
<evidence type="ECO:0000313" key="14">
    <source>
        <dbReference type="Proteomes" id="UP000182011"/>
    </source>
</evidence>
<evidence type="ECO:0000256" key="7">
    <source>
        <dbReference type="ARBA" id="ARBA00022977"/>
    </source>
</evidence>
<evidence type="ECO:0000256" key="8">
    <source>
        <dbReference type="ARBA" id="ARBA00023052"/>
    </source>
</evidence>
<dbReference type="InterPro" id="IPR029061">
    <property type="entry name" value="THDP-binding"/>
</dbReference>
<evidence type="ECO:0000313" key="13">
    <source>
        <dbReference type="EMBL" id="CUU03750.1"/>
    </source>
</evidence>
<comment type="cofactor">
    <cofactor evidence="11">
        <name>thiamine diphosphate</name>
        <dbReference type="ChEBI" id="CHEBI:58937"/>
    </cofactor>
    <text evidence="11">Binds 1 thiamine pyrophosphate per subunit.</text>
</comment>
<accession>A0A0S4N0S5</accession>
<dbReference type="GO" id="GO:0030976">
    <property type="term" value="F:thiamine pyrophosphate binding"/>
    <property type="evidence" value="ECO:0007669"/>
    <property type="project" value="UniProtKB-UniRule"/>
</dbReference>
<dbReference type="PANTHER" id="PTHR43322:SF5">
    <property type="entry name" value="1-DEOXY-D-XYLULOSE-5-PHOSPHATE SYNTHASE, CHLOROPLASTIC"/>
    <property type="match status" value="1"/>
</dbReference>
<dbReference type="InterPro" id="IPR033248">
    <property type="entry name" value="Transketolase_C"/>
</dbReference>
<dbReference type="GO" id="GO:0008661">
    <property type="term" value="F:1-deoxy-D-xylulose-5-phosphate synthase activity"/>
    <property type="evidence" value="ECO:0007669"/>
    <property type="project" value="UniProtKB-UniRule"/>
</dbReference>
<evidence type="ECO:0000256" key="11">
    <source>
        <dbReference type="HAMAP-Rule" id="MF_00315"/>
    </source>
</evidence>
<dbReference type="GO" id="GO:0016114">
    <property type="term" value="P:terpenoid biosynthetic process"/>
    <property type="evidence" value="ECO:0007669"/>
    <property type="project" value="UniProtKB-UniRule"/>
</dbReference>
<evidence type="ECO:0000256" key="2">
    <source>
        <dbReference type="ARBA" id="ARBA00011081"/>
    </source>
</evidence>
<dbReference type="HAMAP" id="MF_00315">
    <property type="entry name" value="DXP_synth"/>
    <property type="match status" value="1"/>
</dbReference>
<dbReference type="NCBIfam" id="TIGR00204">
    <property type="entry name" value="dxs"/>
    <property type="match status" value="1"/>
</dbReference>
<dbReference type="PANTHER" id="PTHR43322">
    <property type="entry name" value="1-D-DEOXYXYLULOSE 5-PHOSPHATE SYNTHASE-RELATED"/>
    <property type="match status" value="1"/>
</dbReference>
<comment type="similarity">
    <text evidence="2 11">Belongs to the transketolase family. DXPS subfamily.</text>
</comment>
<sequence>MDLKSSQVEANYSVLPRVNSPDDLKRLSIQELEILAKEIREFIIDTISKVGGHLGASLGIVELTLAVHYVFNAPRDKIIWDTGHQGYVHKIITGRRDVFHTIRQFKGISGFLKRSESIYDVFGAGHASTSISAALGIATARDFDGEDYKVVAIIGDGAMTAGLAYEAMNNAGMLRKNLIVILNDNNMSISPNVWAVSKYFTELIASTHYNKFKSFVWDLTGQLDGMGDRIRKLAARVEGGVKAIITPGMLFEALGFRYFGPVNGHNIPKLIKILSEIKNLNGPILLHVITQKGKGYKPAEDDAPKYHGVTPFDKITGKMYKSDKPQPPSYTKVFGEALVQLARKNSKIVGITAAMPEGTGLDILRNEIPERFFDVGIAEQHAVTFAAGLATEGYIPVCAIYSTFLQRAFDQIIHDVALQHLHVVFALDRAGLVGADGPTHHGAFDLSYLRLIPGMVVMAPKDESELRDMLYTATIYNKGPIAIRYPRGNGIGVPLKEEFDLIEIGKAEVLKEGKDIAILAIGSMVYPTLKAAEKLKEFGIDAMVVNMRFVKPLDKKLLDEIFDKFDKVVTVEENTIIGGFGSAVLEYASFKGVKNVKFLIHGIPDEFIEHGTQAELWKMLKLDPDGIVEKILETFKFKRTLISQKIQK</sequence>
<dbReference type="PROSITE" id="PS00802">
    <property type="entry name" value="TRANSKETOLASE_2"/>
    <property type="match status" value="1"/>
</dbReference>
<dbReference type="AlphaFoldDB" id="A0A0S4N0S5"/>
<keyword evidence="7 11" id="KW-0784">Thiamine biosynthesis</keyword>
<dbReference type="GO" id="GO:0005829">
    <property type="term" value="C:cytosol"/>
    <property type="evidence" value="ECO:0007669"/>
    <property type="project" value="TreeGrafter"/>
</dbReference>
<organism evidence="13 14">
    <name type="scientific">Candidatus Kryptonium thompsonii</name>
    <dbReference type="NCBI Taxonomy" id="1633631"/>
    <lineage>
        <taxon>Bacteria</taxon>
        <taxon>Pseudomonadati</taxon>
        <taxon>Candidatus Kryptoniota</taxon>
        <taxon>Candidatus Kryptonium</taxon>
    </lineage>
</organism>
<evidence type="ECO:0000256" key="9">
    <source>
        <dbReference type="ARBA" id="ARBA00023229"/>
    </source>
</evidence>
<keyword evidence="5 11" id="KW-0479">Metal-binding</keyword>
<keyword evidence="9 11" id="KW-0414">Isoprene biosynthesis</keyword>
<evidence type="ECO:0000256" key="5">
    <source>
        <dbReference type="ARBA" id="ARBA00022723"/>
    </source>
</evidence>
<feature type="binding site" evidence="11">
    <location>
        <position position="156"/>
    </location>
    <ligand>
        <name>Mg(2+)</name>
        <dbReference type="ChEBI" id="CHEBI:18420"/>
    </ligand>
</feature>
<dbReference type="InterPro" id="IPR005477">
    <property type="entry name" value="Dxylulose-5-P_synthase"/>
</dbReference>
<feature type="binding site" evidence="11">
    <location>
        <position position="379"/>
    </location>
    <ligand>
        <name>thiamine diphosphate</name>
        <dbReference type="ChEBI" id="CHEBI:58937"/>
    </ligand>
</feature>
<comment type="pathway">
    <text evidence="1 11">Metabolic intermediate biosynthesis; 1-deoxy-D-xylulose 5-phosphate biosynthesis; 1-deoxy-D-xylulose 5-phosphate from D-glyceraldehyde 3-phosphate and pyruvate: step 1/1.</text>
</comment>
<keyword evidence="8 11" id="KW-0786">Thiamine pyrophosphate</keyword>
<keyword evidence="4 11" id="KW-0808">Transferase</keyword>
<feature type="binding site" evidence="11">
    <location>
        <position position="296"/>
    </location>
    <ligand>
        <name>thiamine diphosphate</name>
        <dbReference type="ChEBI" id="CHEBI:58937"/>
    </ligand>
</feature>
<feature type="binding site" evidence="11">
    <location>
        <position position="185"/>
    </location>
    <ligand>
        <name>thiamine diphosphate</name>
        <dbReference type="ChEBI" id="CHEBI:58937"/>
    </ligand>
</feature>
<dbReference type="GO" id="GO:0019288">
    <property type="term" value="P:isopentenyl diphosphate biosynthetic process, methylerythritol 4-phosphate pathway"/>
    <property type="evidence" value="ECO:0007669"/>
    <property type="project" value="TreeGrafter"/>
</dbReference>
<dbReference type="UniPathway" id="UPA00064">
    <property type="reaction ID" value="UER00091"/>
</dbReference>
<protein>
    <recommendedName>
        <fullName evidence="11">1-deoxy-D-xylulose-5-phosphate synthase</fullName>
        <ecNumber evidence="11">2.2.1.7</ecNumber>
    </recommendedName>
    <alternativeName>
        <fullName evidence="11">1-deoxyxylulose-5-phosphate synthase</fullName>
        <shortName evidence="11">DXP synthase</shortName>
        <shortName evidence="11">DXPS</shortName>
    </alternativeName>
</protein>